<protein>
    <recommendedName>
        <fullName evidence="1">Integrase p58-like C-terminal domain-containing protein</fullName>
    </recommendedName>
</protein>
<name>A0AAV8VXW7_9CUCU</name>
<dbReference type="Proteomes" id="UP001159042">
    <property type="component" value="Unassembled WGS sequence"/>
</dbReference>
<evidence type="ECO:0000313" key="3">
    <source>
        <dbReference type="Proteomes" id="UP001159042"/>
    </source>
</evidence>
<keyword evidence="3" id="KW-1185">Reference proteome</keyword>
<reference evidence="2 3" key="1">
    <citation type="journal article" date="2023" name="Insect Mol. Biol.">
        <title>Genome sequencing provides insights into the evolution of gene families encoding plant cell wall-degrading enzymes in longhorned beetles.</title>
        <authorList>
            <person name="Shin N.R."/>
            <person name="Okamura Y."/>
            <person name="Kirsch R."/>
            <person name="Pauchet Y."/>
        </authorList>
    </citation>
    <scope>NUCLEOTIDE SEQUENCE [LARGE SCALE GENOMIC DNA]</scope>
    <source>
        <strain evidence="2">EAD_L_NR</strain>
    </source>
</reference>
<feature type="domain" description="Integrase p58-like C-terminal" evidence="1">
    <location>
        <begin position="100"/>
        <end position="126"/>
    </location>
</feature>
<organism evidence="2 3">
    <name type="scientific">Exocentrus adspersus</name>
    <dbReference type="NCBI Taxonomy" id="1586481"/>
    <lineage>
        <taxon>Eukaryota</taxon>
        <taxon>Metazoa</taxon>
        <taxon>Ecdysozoa</taxon>
        <taxon>Arthropoda</taxon>
        <taxon>Hexapoda</taxon>
        <taxon>Insecta</taxon>
        <taxon>Pterygota</taxon>
        <taxon>Neoptera</taxon>
        <taxon>Endopterygota</taxon>
        <taxon>Coleoptera</taxon>
        <taxon>Polyphaga</taxon>
        <taxon>Cucujiformia</taxon>
        <taxon>Chrysomeloidea</taxon>
        <taxon>Cerambycidae</taxon>
        <taxon>Lamiinae</taxon>
        <taxon>Acanthocinini</taxon>
        <taxon>Exocentrus</taxon>
    </lineage>
</organism>
<gene>
    <name evidence="2" type="ORF">NQ315_015211</name>
</gene>
<dbReference type="EMBL" id="JANEYG010000025">
    <property type="protein sequence ID" value="KAJ8918506.1"/>
    <property type="molecule type" value="Genomic_DNA"/>
</dbReference>
<proteinExistence type="predicted"/>
<evidence type="ECO:0000313" key="2">
    <source>
        <dbReference type="EMBL" id="KAJ8918506.1"/>
    </source>
</evidence>
<dbReference type="InterPro" id="IPR054465">
    <property type="entry name" value="Integrase_p58-like_C"/>
</dbReference>
<comment type="caution">
    <text evidence="2">The sequence shown here is derived from an EMBL/GenBank/DDBJ whole genome shotgun (WGS) entry which is preliminary data.</text>
</comment>
<dbReference type="AlphaFoldDB" id="A0AAV8VXW7"/>
<accession>A0AAV8VXW7</accession>
<evidence type="ECO:0000259" key="1">
    <source>
        <dbReference type="Pfam" id="PF22938"/>
    </source>
</evidence>
<sequence>MKLPIDFIYGRPLTEEDKDGHRATFPEFLTSLEERLKRVHEFVRNRLLLTSDRMKMRLHVKLGHYVFKEEDAVWLYQPQRKKRLSPKLPRPWEGPDLIVKINDLVYRIQMSLKAKLMVVHVERLSPYRGKDPPTRRLLEARGEQIRAKRIVKRLK</sequence>
<dbReference type="Pfam" id="PF22938">
    <property type="entry name" value="Integrase_p58_C"/>
    <property type="match status" value="1"/>
</dbReference>